<accession>A0A3B0TEC4</accession>
<name>A0A3B0TEC4_9ZZZZ</name>
<gene>
    <name evidence="2" type="ORF">MNBD_BACTEROID05-274</name>
</gene>
<dbReference type="PANTHER" id="PTHR30154:SF34">
    <property type="entry name" value="TRANSCRIPTIONAL REGULATOR AZLB"/>
    <property type="match status" value="1"/>
</dbReference>
<protein>
    <recommendedName>
        <fullName evidence="1">Transcription regulator AsnC/Lrp ligand binding domain-containing protein</fullName>
    </recommendedName>
</protein>
<feature type="domain" description="Transcription regulator AsnC/Lrp ligand binding" evidence="1">
    <location>
        <begin position="12"/>
        <end position="85"/>
    </location>
</feature>
<evidence type="ECO:0000313" key="2">
    <source>
        <dbReference type="EMBL" id="VAW12812.1"/>
    </source>
</evidence>
<dbReference type="PANTHER" id="PTHR30154">
    <property type="entry name" value="LEUCINE-RESPONSIVE REGULATORY PROTEIN"/>
    <property type="match status" value="1"/>
</dbReference>
<dbReference type="EMBL" id="UOEN01000128">
    <property type="protein sequence ID" value="VAW12812.1"/>
    <property type="molecule type" value="Genomic_DNA"/>
</dbReference>
<evidence type="ECO:0000259" key="1">
    <source>
        <dbReference type="Pfam" id="PF01037"/>
    </source>
</evidence>
<sequence length="107" mass="12087">MRDSKTFVRALIEVSITPQKNLGFDNVAERIYNFPEVTSCSLVSGAYDLLLVVEGESIQTVSNFIASKLSSMEHVRSTSTHFLLKKYKEDGQILKKKVKGKRLNISY</sequence>
<dbReference type="GO" id="GO:0005829">
    <property type="term" value="C:cytosol"/>
    <property type="evidence" value="ECO:0007669"/>
    <property type="project" value="TreeGrafter"/>
</dbReference>
<dbReference type="GO" id="GO:0043200">
    <property type="term" value="P:response to amino acid"/>
    <property type="evidence" value="ECO:0007669"/>
    <property type="project" value="TreeGrafter"/>
</dbReference>
<dbReference type="InterPro" id="IPR019887">
    <property type="entry name" value="Tscrpt_reg_AsnC/Lrp_C"/>
</dbReference>
<dbReference type="InterPro" id="IPR011008">
    <property type="entry name" value="Dimeric_a/b-barrel"/>
</dbReference>
<dbReference type="GO" id="GO:0043565">
    <property type="term" value="F:sequence-specific DNA binding"/>
    <property type="evidence" value="ECO:0007669"/>
    <property type="project" value="TreeGrafter"/>
</dbReference>
<dbReference type="AlphaFoldDB" id="A0A3B0TEC4"/>
<organism evidence="2">
    <name type="scientific">hydrothermal vent metagenome</name>
    <dbReference type="NCBI Taxonomy" id="652676"/>
    <lineage>
        <taxon>unclassified sequences</taxon>
        <taxon>metagenomes</taxon>
        <taxon>ecological metagenomes</taxon>
    </lineage>
</organism>
<dbReference type="Pfam" id="PF01037">
    <property type="entry name" value="AsnC_trans_reg"/>
    <property type="match status" value="1"/>
</dbReference>
<dbReference type="Gene3D" id="3.30.70.920">
    <property type="match status" value="1"/>
</dbReference>
<reference evidence="2" key="1">
    <citation type="submission" date="2018-06" db="EMBL/GenBank/DDBJ databases">
        <authorList>
            <person name="Zhirakovskaya E."/>
        </authorList>
    </citation>
    <scope>NUCLEOTIDE SEQUENCE</scope>
</reference>
<proteinExistence type="predicted"/>
<dbReference type="SUPFAM" id="SSF54909">
    <property type="entry name" value="Dimeric alpha+beta barrel"/>
    <property type="match status" value="1"/>
</dbReference>